<dbReference type="Gene3D" id="1.10.630.10">
    <property type="entry name" value="Cytochrome P450"/>
    <property type="match status" value="1"/>
</dbReference>
<evidence type="ECO:0000313" key="1">
    <source>
        <dbReference type="EMBL" id="MED6198458.1"/>
    </source>
</evidence>
<dbReference type="SUPFAM" id="SSF48264">
    <property type="entry name" value="Cytochrome P450"/>
    <property type="match status" value="1"/>
</dbReference>
<name>A0ABU6XNT0_9FABA</name>
<dbReference type="InterPro" id="IPR001128">
    <property type="entry name" value="Cyt_P450"/>
</dbReference>
<proteinExistence type="predicted"/>
<dbReference type="PANTHER" id="PTHR24299:SF59">
    <property type="entry name" value="CYTOCHROME P450 SUPERFAMILY PROTEIN"/>
    <property type="match status" value="1"/>
</dbReference>
<comment type="caution">
    <text evidence="1">The sequence shown here is derived from an EMBL/GenBank/DDBJ whole genome shotgun (WGS) entry which is preliminary data.</text>
</comment>
<evidence type="ECO:0008006" key="3">
    <source>
        <dbReference type="Google" id="ProtNLM"/>
    </source>
</evidence>
<dbReference type="EMBL" id="JASCZI010212125">
    <property type="protein sequence ID" value="MED6198458.1"/>
    <property type="molecule type" value="Genomic_DNA"/>
</dbReference>
<evidence type="ECO:0000313" key="2">
    <source>
        <dbReference type="Proteomes" id="UP001341840"/>
    </source>
</evidence>
<protein>
    <recommendedName>
        <fullName evidence="3">Cytochrome P450</fullName>
    </recommendedName>
</protein>
<dbReference type="Pfam" id="PF00067">
    <property type="entry name" value="p450"/>
    <property type="match status" value="1"/>
</dbReference>
<feature type="non-terminal residue" evidence="1">
    <location>
        <position position="108"/>
    </location>
</feature>
<dbReference type="PANTHER" id="PTHR24299">
    <property type="entry name" value="CYTOCHROME P450 FAMILY 1"/>
    <property type="match status" value="1"/>
</dbReference>
<reference evidence="1 2" key="1">
    <citation type="journal article" date="2023" name="Plants (Basel)">
        <title>Bridging the Gap: Combining Genomics and Transcriptomics Approaches to Understand Stylosanthes scabra, an Orphan Legume from the Brazilian Caatinga.</title>
        <authorList>
            <person name="Ferreira-Neto J.R.C."/>
            <person name="da Silva M.D."/>
            <person name="Binneck E."/>
            <person name="de Melo N.F."/>
            <person name="da Silva R.H."/>
            <person name="de Melo A.L.T.M."/>
            <person name="Pandolfi V."/>
            <person name="Bustamante F.O."/>
            <person name="Brasileiro-Vidal A.C."/>
            <person name="Benko-Iseppon A.M."/>
        </authorList>
    </citation>
    <scope>NUCLEOTIDE SEQUENCE [LARGE SCALE GENOMIC DNA]</scope>
    <source>
        <tissue evidence="1">Leaves</tissue>
    </source>
</reference>
<keyword evidence="2" id="KW-1185">Reference proteome</keyword>
<dbReference type="Proteomes" id="UP001341840">
    <property type="component" value="Unassembled WGS sequence"/>
</dbReference>
<dbReference type="InterPro" id="IPR036396">
    <property type="entry name" value="Cyt_P450_sf"/>
</dbReference>
<sequence length="108" mass="12219">MILRIGQPPTVIISSPNIAKEVLQTNDLLFSDRPVPSIMTCLGHHNYSLGFLPVSPLWKDLRKICNELLFSSKVLDLSQDLRHKKLIELLDQMQRYGRTGKAIDIGHA</sequence>
<accession>A0ABU6XNT0</accession>
<gene>
    <name evidence="1" type="ORF">PIB30_066398</name>
</gene>
<organism evidence="1 2">
    <name type="scientific">Stylosanthes scabra</name>
    <dbReference type="NCBI Taxonomy" id="79078"/>
    <lineage>
        <taxon>Eukaryota</taxon>
        <taxon>Viridiplantae</taxon>
        <taxon>Streptophyta</taxon>
        <taxon>Embryophyta</taxon>
        <taxon>Tracheophyta</taxon>
        <taxon>Spermatophyta</taxon>
        <taxon>Magnoliopsida</taxon>
        <taxon>eudicotyledons</taxon>
        <taxon>Gunneridae</taxon>
        <taxon>Pentapetalae</taxon>
        <taxon>rosids</taxon>
        <taxon>fabids</taxon>
        <taxon>Fabales</taxon>
        <taxon>Fabaceae</taxon>
        <taxon>Papilionoideae</taxon>
        <taxon>50 kb inversion clade</taxon>
        <taxon>dalbergioids sensu lato</taxon>
        <taxon>Dalbergieae</taxon>
        <taxon>Pterocarpus clade</taxon>
        <taxon>Stylosanthes</taxon>
    </lineage>
</organism>